<protein>
    <submittedName>
        <fullName evidence="1">Unnamed protein product</fullName>
    </submittedName>
</protein>
<evidence type="ECO:0000313" key="1">
    <source>
        <dbReference type="EMBL" id="GME77141.1"/>
    </source>
</evidence>
<gene>
    <name evidence="1" type="ORF">Amon01_000960500</name>
</gene>
<keyword evidence="2" id="KW-1185">Reference proteome</keyword>
<proteinExistence type="predicted"/>
<dbReference type="EMBL" id="BSXU01012417">
    <property type="protein sequence ID" value="GME77141.1"/>
    <property type="molecule type" value="Genomic_DNA"/>
</dbReference>
<organism evidence="1 2">
    <name type="scientific">Ambrosiozyma monospora</name>
    <name type="common">Yeast</name>
    <name type="synonym">Endomycopsis monosporus</name>
    <dbReference type="NCBI Taxonomy" id="43982"/>
    <lineage>
        <taxon>Eukaryota</taxon>
        <taxon>Fungi</taxon>
        <taxon>Dikarya</taxon>
        <taxon>Ascomycota</taxon>
        <taxon>Saccharomycotina</taxon>
        <taxon>Pichiomycetes</taxon>
        <taxon>Pichiales</taxon>
        <taxon>Pichiaceae</taxon>
        <taxon>Ambrosiozyma</taxon>
    </lineage>
</organism>
<reference evidence="1" key="1">
    <citation type="submission" date="2023-04" db="EMBL/GenBank/DDBJ databases">
        <title>Ambrosiozyma monospora NBRC 1965.</title>
        <authorList>
            <person name="Ichikawa N."/>
            <person name="Sato H."/>
            <person name="Tonouchi N."/>
        </authorList>
    </citation>
    <scope>NUCLEOTIDE SEQUENCE</scope>
    <source>
        <strain evidence="1">NBRC 1965</strain>
    </source>
</reference>
<dbReference type="Proteomes" id="UP001165063">
    <property type="component" value="Unassembled WGS sequence"/>
</dbReference>
<sequence>MYDFLLPEEYKFGGLGINCDPANFQVSENVLLIKLTVSDRTRMKINIIGHEINPVISCSKSGITNFDVKINQKPIIELNKYKVASGPKVASVAYFAMQDSKIVESQRTVFSTWQVKLV</sequence>
<evidence type="ECO:0000313" key="2">
    <source>
        <dbReference type="Proteomes" id="UP001165063"/>
    </source>
</evidence>
<dbReference type="AlphaFoldDB" id="A0A9W6WJG2"/>
<accession>A0A9W6WJG2</accession>
<name>A0A9W6WJG2_AMBMO</name>
<comment type="caution">
    <text evidence="1">The sequence shown here is derived from an EMBL/GenBank/DDBJ whole genome shotgun (WGS) entry which is preliminary data.</text>
</comment>